<dbReference type="Gene3D" id="1.10.3730.10">
    <property type="entry name" value="ProC C-terminal domain-like"/>
    <property type="match status" value="1"/>
</dbReference>
<comment type="caution">
    <text evidence="15">The sequence shown here is derived from an EMBL/GenBank/DDBJ whole genome shotgun (WGS) entry which is preliminary data.</text>
</comment>
<sequence length="269" mass="28093">MLNNKKVGFIGAGAMAEAILKGLLEIGILTASQCMLSDISEQRLQYLSNQYGVSVTQDNLALVKHSDILILAVKPQIIGKVLDEIAPTVDKRTLVISIAAGICLSRLEETLQGVRVLRVMPNTPVAVSAGMAAISLGNLATKEDGQLAVKLFEAVGRAVIIAEDLMDGVTGLSGSGPGYAFVIIDALADAGVLVGLNRQTAILLAAQTLMGAAKMVLETGEHPAKLRDMVTSPAGTTIAGIHVLEQNGLRTALIDAVVEASKRSSEMNK</sequence>
<comment type="catalytic activity">
    <reaction evidence="9 12">
        <text>L-proline + NADP(+) = (S)-1-pyrroline-5-carboxylate + NADPH + 2 H(+)</text>
        <dbReference type="Rhea" id="RHEA:14109"/>
        <dbReference type="ChEBI" id="CHEBI:15378"/>
        <dbReference type="ChEBI" id="CHEBI:17388"/>
        <dbReference type="ChEBI" id="CHEBI:57783"/>
        <dbReference type="ChEBI" id="CHEBI:58349"/>
        <dbReference type="ChEBI" id="CHEBI:60039"/>
        <dbReference type="EC" id="1.5.1.2"/>
    </reaction>
</comment>
<evidence type="ECO:0000259" key="13">
    <source>
        <dbReference type="Pfam" id="PF03807"/>
    </source>
</evidence>
<evidence type="ECO:0000256" key="8">
    <source>
        <dbReference type="ARBA" id="ARBA00058118"/>
    </source>
</evidence>
<dbReference type="PIRSF" id="PIRSF000193">
    <property type="entry name" value="Pyrrol-5-carb_rd"/>
    <property type="match status" value="1"/>
</dbReference>
<dbReference type="AlphaFoldDB" id="A0A154BUB0"/>
<dbReference type="UniPathway" id="UPA00098">
    <property type="reaction ID" value="UER00361"/>
</dbReference>
<dbReference type="Pfam" id="PF03807">
    <property type="entry name" value="F420_oxidored"/>
    <property type="match status" value="1"/>
</dbReference>
<comment type="catalytic activity">
    <reaction evidence="9">
        <text>L-proline + NAD(+) = (S)-1-pyrroline-5-carboxylate + NADH + 2 H(+)</text>
        <dbReference type="Rhea" id="RHEA:14105"/>
        <dbReference type="ChEBI" id="CHEBI:15378"/>
        <dbReference type="ChEBI" id="CHEBI:17388"/>
        <dbReference type="ChEBI" id="CHEBI:57540"/>
        <dbReference type="ChEBI" id="CHEBI:57945"/>
        <dbReference type="ChEBI" id="CHEBI:60039"/>
        <dbReference type="EC" id="1.5.1.2"/>
    </reaction>
</comment>
<dbReference type="SUPFAM" id="SSF51735">
    <property type="entry name" value="NAD(P)-binding Rossmann-fold domains"/>
    <property type="match status" value="1"/>
</dbReference>
<dbReference type="InterPro" id="IPR008927">
    <property type="entry name" value="6-PGluconate_DH-like_C_sf"/>
</dbReference>
<dbReference type="SUPFAM" id="SSF48179">
    <property type="entry name" value="6-phosphogluconate dehydrogenase C-terminal domain-like"/>
    <property type="match status" value="1"/>
</dbReference>
<feature type="binding site" evidence="11">
    <location>
        <begin position="10"/>
        <end position="15"/>
    </location>
    <ligand>
        <name>NADP(+)</name>
        <dbReference type="ChEBI" id="CHEBI:58349"/>
    </ligand>
</feature>
<reference evidence="15 16" key="1">
    <citation type="submission" date="2016-02" db="EMBL/GenBank/DDBJ databases">
        <title>Anaerosporomusa subterraneum gen. nov., sp. nov., a spore-forming obligate anaerobe isolated from saprolite.</title>
        <authorList>
            <person name="Choi J.K."/>
            <person name="Shah M."/>
            <person name="Yee N."/>
        </authorList>
    </citation>
    <scope>NUCLEOTIDE SEQUENCE [LARGE SCALE GENOMIC DNA]</scope>
    <source>
        <strain evidence="15 16">RU4</strain>
    </source>
</reference>
<dbReference type="Gene3D" id="3.40.50.720">
    <property type="entry name" value="NAD(P)-binding Rossmann-like Domain"/>
    <property type="match status" value="1"/>
</dbReference>
<evidence type="ECO:0000256" key="3">
    <source>
        <dbReference type="ARBA" id="ARBA00022490"/>
    </source>
</evidence>
<name>A0A154BUB0_ANASB</name>
<dbReference type="InterPro" id="IPR053790">
    <property type="entry name" value="P5CR-like_CS"/>
</dbReference>
<evidence type="ECO:0000256" key="10">
    <source>
        <dbReference type="NCBIfam" id="TIGR00112"/>
    </source>
</evidence>
<evidence type="ECO:0000256" key="4">
    <source>
        <dbReference type="ARBA" id="ARBA00022605"/>
    </source>
</evidence>
<evidence type="ECO:0000313" key="16">
    <source>
        <dbReference type="Proteomes" id="UP000076268"/>
    </source>
</evidence>
<keyword evidence="3 9" id="KW-0963">Cytoplasm</keyword>
<comment type="similarity">
    <text evidence="2 9 12">Belongs to the pyrroline-5-carboxylate reductase family.</text>
</comment>
<dbReference type="Proteomes" id="UP000076268">
    <property type="component" value="Unassembled WGS sequence"/>
</dbReference>
<dbReference type="STRING" id="1794912.AXX12_03625"/>
<dbReference type="PANTHER" id="PTHR11645:SF0">
    <property type="entry name" value="PYRROLINE-5-CARBOXYLATE REDUCTASE 3"/>
    <property type="match status" value="1"/>
</dbReference>
<feature type="domain" description="Pyrroline-5-carboxylate reductase catalytic N-terminal" evidence="13">
    <location>
        <begin position="6"/>
        <end position="101"/>
    </location>
</feature>
<dbReference type="NCBIfam" id="TIGR00112">
    <property type="entry name" value="proC"/>
    <property type="match status" value="1"/>
</dbReference>
<keyword evidence="5 9" id="KW-0641">Proline biosynthesis</keyword>
<dbReference type="Pfam" id="PF14748">
    <property type="entry name" value="P5CR_dimer"/>
    <property type="match status" value="1"/>
</dbReference>
<evidence type="ECO:0000259" key="14">
    <source>
        <dbReference type="Pfam" id="PF14748"/>
    </source>
</evidence>
<keyword evidence="4 9" id="KW-0028">Amino-acid biosynthesis</keyword>
<dbReference type="FunFam" id="3.40.50.720:FF:000190">
    <property type="entry name" value="Pyrroline-5-carboxylate reductase"/>
    <property type="match status" value="1"/>
</dbReference>
<proteinExistence type="inferred from homology"/>
<dbReference type="InterPro" id="IPR028939">
    <property type="entry name" value="P5C_Rdtase_cat_N"/>
</dbReference>
<keyword evidence="7 9" id="KW-0560">Oxidoreductase</keyword>
<dbReference type="FunFam" id="1.10.3730.10:FF:000001">
    <property type="entry name" value="Pyrroline-5-carboxylate reductase"/>
    <property type="match status" value="1"/>
</dbReference>
<feature type="domain" description="Pyrroline-5-carboxylate reductase dimerisation" evidence="14">
    <location>
        <begin position="163"/>
        <end position="267"/>
    </location>
</feature>
<evidence type="ECO:0000256" key="11">
    <source>
        <dbReference type="PIRSR" id="PIRSR000193-1"/>
    </source>
</evidence>
<dbReference type="EC" id="1.5.1.2" evidence="9 10"/>
<accession>A0A154BUB0</accession>
<evidence type="ECO:0000256" key="9">
    <source>
        <dbReference type="HAMAP-Rule" id="MF_01925"/>
    </source>
</evidence>
<evidence type="ECO:0000256" key="5">
    <source>
        <dbReference type="ARBA" id="ARBA00022650"/>
    </source>
</evidence>
<organism evidence="15 16">
    <name type="scientific">Anaerosporomusa subterranea</name>
    <dbReference type="NCBI Taxonomy" id="1794912"/>
    <lineage>
        <taxon>Bacteria</taxon>
        <taxon>Bacillati</taxon>
        <taxon>Bacillota</taxon>
        <taxon>Negativicutes</taxon>
        <taxon>Acetonemataceae</taxon>
        <taxon>Anaerosporomusa</taxon>
    </lineage>
</organism>
<dbReference type="HAMAP" id="MF_01925">
    <property type="entry name" value="P5C_reductase"/>
    <property type="match status" value="1"/>
</dbReference>
<feature type="binding site" evidence="11">
    <location>
        <begin position="72"/>
        <end position="75"/>
    </location>
    <ligand>
        <name>NADP(+)</name>
        <dbReference type="ChEBI" id="CHEBI:58349"/>
    </ligand>
</feature>
<dbReference type="GO" id="GO:0055129">
    <property type="term" value="P:L-proline biosynthetic process"/>
    <property type="evidence" value="ECO:0007669"/>
    <property type="project" value="UniProtKB-UniRule"/>
</dbReference>
<dbReference type="PANTHER" id="PTHR11645">
    <property type="entry name" value="PYRROLINE-5-CARBOXYLATE REDUCTASE"/>
    <property type="match status" value="1"/>
</dbReference>
<feature type="binding site" evidence="11">
    <location>
        <position position="59"/>
    </location>
    <ligand>
        <name>NADPH</name>
        <dbReference type="ChEBI" id="CHEBI:57783"/>
    </ligand>
</feature>
<evidence type="ECO:0000256" key="1">
    <source>
        <dbReference type="ARBA" id="ARBA00004496"/>
    </source>
</evidence>
<gene>
    <name evidence="9" type="primary">proC</name>
    <name evidence="15" type="ORF">AXX12_03625</name>
</gene>
<keyword evidence="6 9" id="KW-0521">NADP</keyword>
<evidence type="ECO:0000256" key="6">
    <source>
        <dbReference type="ARBA" id="ARBA00022857"/>
    </source>
</evidence>
<keyword evidence="16" id="KW-1185">Reference proteome</keyword>
<dbReference type="EMBL" id="LSGP01000013">
    <property type="protein sequence ID" value="KYZ77614.1"/>
    <property type="molecule type" value="Genomic_DNA"/>
</dbReference>
<dbReference type="OrthoDB" id="9805754at2"/>
<evidence type="ECO:0000256" key="12">
    <source>
        <dbReference type="RuleBase" id="RU003903"/>
    </source>
</evidence>
<dbReference type="InterPro" id="IPR029036">
    <property type="entry name" value="P5CR_dimer"/>
</dbReference>
<evidence type="ECO:0000313" key="15">
    <source>
        <dbReference type="EMBL" id="KYZ77614.1"/>
    </source>
</evidence>
<evidence type="ECO:0000256" key="2">
    <source>
        <dbReference type="ARBA" id="ARBA00005525"/>
    </source>
</evidence>
<comment type="pathway">
    <text evidence="9 12">Amino-acid biosynthesis; L-proline biosynthesis; L-proline from L-glutamate 5-semialdehyde: step 1/1.</text>
</comment>
<dbReference type="GO" id="GO:0004735">
    <property type="term" value="F:pyrroline-5-carboxylate reductase activity"/>
    <property type="evidence" value="ECO:0007669"/>
    <property type="project" value="UniProtKB-UniRule"/>
</dbReference>
<dbReference type="GO" id="GO:0005737">
    <property type="term" value="C:cytoplasm"/>
    <property type="evidence" value="ECO:0007669"/>
    <property type="project" value="UniProtKB-SubCell"/>
</dbReference>
<protein>
    <recommendedName>
        <fullName evidence="9 10">Pyrroline-5-carboxylate reductase</fullName>
        <shortName evidence="9">P5C reductase</shortName>
        <shortName evidence="9">P5CR</shortName>
        <ecNumber evidence="9 10">1.5.1.2</ecNumber>
    </recommendedName>
    <alternativeName>
        <fullName evidence="9">PCA reductase</fullName>
    </alternativeName>
</protein>
<dbReference type="PROSITE" id="PS00521">
    <property type="entry name" value="P5CR"/>
    <property type="match status" value="1"/>
</dbReference>
<evidence type="ECO:0000256" key="7">
    <source>
        <dbReference type="ARBA" id="ARBA00023002"/>
    </source>
</evidence>
<comment type="function">
    <text evidence="8 9">Catalyzes the reduction of 1-pyrroline-5-carboxylate (PCA) to L-proline.</text>
</comment>
<comment type="subcellular location">
    <subcellularLocation>
        <location evidence="1 9">Cytoplasm</location>
    </subcellularLocation>
</comment>
<dbReference type="InterPro" id="IPR000304">
    <property type="entry name" value="Pyrroline-COOH_reductase"/>
</dbReference>
<dbReference type="InterPro" id="IPR036291">
    <property type="entry name" value="NAD(P)-bd_dom_sf"/>
</dbReference>